<evidence type="ECO:0000313" key="3">
    <source>
        <dbReference type="Proteomes" id="UP000294498"/>
    </source>
</evidence>
<dbReference type="Proteomes" id="UP000294498">
    <property type="component" value="Unassembled WGS sequence"/>
</dbReference>
<evidence type="ECO:0000313" key="2">
    <source>
        <dbReference type="EMBL" id="TDX00991.1"/>
    </source>
</evidence>
<dbReference type="AlphaFoldDB" id="A0A4R8DUZ1"/>
<accession>A0A4R8DUZ1</accession>
<comment type="caution">
    <text evidence="2">The sequence shown here is derived from an EMBL/GenBank/DDBJ whole genome shotgun (WGS) entry which is preliminary data.</text>
</comment>
<feature type="transmembrane region" description="Helical" evidence="1">
    <location>
        <begin position="9"/>
        <end position="26"/>
    </location>
</feature>
<protein>
    <submittedName>
        <fullName evidence="2">Uncharacterized protein</fullName>
    </submittedName>
</protein>
<proteinExistence type="predicted"/>
<name>A0A4R8DUZ1_9BACT</name>
<reference evidence="2 3" key="1">
    <citation type="submission" date="2019-03" db="EMBL/GenBank/DDBJ databases">
        <title>Genomic Encyclopedia of Type Strains, Phase IV (KMG-IV): sequencing the most valuable type-strain genomes for metagenomic binning, comparative biology and taxonomic classification.</title>
        <authorList>
            <person name="Goeker M."/>
        </authorList>
    </citation>
    <scope>NUCLEOTIDE SEQUENCE [LARGE SCALE GENOMIC DNA]</scope>
    <source>
        <strain evidence="2 3">DSM 100059</strain>
    </source>
</reference>
<dbReference type="RefSeq" id="WP_162852539.1">
    <property type="nucleotide sequence ID" value="NZ_SODV01000001.1"/>
</dbReference>
<keyword evidence="1" id="KW-0472">Membrane</keyword>
<keyword evidence="1" id="KW-0812">Transmembrane</keyword>
<sequence length="52" mass="6154">MESNTKKSTLIWWILFLLSVPLYIYLAMEVGFTNVYLLPFVCYFFVKAVDII</sequence>
<organism evidence="2 3">
    <name type="scientific">Dinghuibacter silviterrae</name>
    <dbReference type="NCBI Taxonomy" id="1539049"/>
    <lineage>
        <taxon>Bacteria</taxon>
        <taxon>Pseudomonadati</taxon>
        <taxon>Bacteroidota</taxon>
        <taxon>Chitinophagia</taxon>
        <taxon>Chitinophagales</taxon>
        <taxon>Chitinophagaceae</taxon>
        <taxon>Dinghuibacter</taxon>
    </lineage>
</organism>
<keyword evidence="3" id="KW-1185">Reference proteome</keyword>
<evidence type="ECO:0000256" key="1">
    <source>
        <dbReference type="SAM" id="Phobius"/>
    </source>
</evidence>
<gene>
    <name evidence="2" type="ORF">EDB95_2022</name>
</gene>
<keyword evidence="1" id="KW-1133">Transmembrane helix</keyword>
<dbReference type="EMBL" id="SODV01000001">
    <property type="protein sequence ID" value="TDX00991.1"/>
    <property type="molecule type" value="Genomic_DNA"/>
</dbReference>